<gene>
    <name evidence="2" type="ORF">GCM10011274_40870</name>
</gene>
<dbReference type="SUPFAM" id="SSF52096">
    <property type="entry name" value="ClpP/crotonase"/>
    <property type="match status" value="1"/>
</dbReference>
<dbReference type="InterPro" id="IPR001753">
    <property type="entry name" value="Enoyl-CoA_hydra/iso"/>
</dbReference>
<comment type="caution">
    <text evidence="2">The sequence shown here is derived from an EMBL/GenBank/DDBJ whole genome shotgun (WGS) entry which is preliminary data.</text>
</comment>
<proteinExistence type="inferred from homology"/>
<dbReference type="Pfam" id="PF00378">
    <property type="entry name" value="ECH_1"/>
    <property type="match status" value="1"/>
</dbReference>
<reference evidence="2" key="1">
    <citation type="journal article" date="2014" name="Int. J. Syst. Evol. Microbiol.">
        <title>Complete genome sequence of Corynebacterium casei LMG S-19264T (=DSM 44701T), isolated from a smear-ripened cheese.</title>
        <authorList>
            <consortium name="US DOE Joint Genome Institute (JGI-PGF)"/>
            <person name="Walter F."/>
            <person name="Albersmeier A."/>
            <person name="Kalinowski J."/>
            <person name="Ruckert C."/>
        </authorList>
    </citation>
    <scope>NUCLEOTIDE SEQUENCE</scope>
    <source>
        <strain evidence="2">KCTC 32337</strain>
    </source>
</reference>
<keyword evidence="2" id="KW-0413">Isomerase</keyword>
<name>A0A8H9ID64_9ALTE</name>
<protein>
    <submittedName>
        <fullName evidence="2">2-(1,2-epoxy-1,2-dihydrophenyl)acetyl-CoA isomerase</fullName>
    </submittedName>
</protein>
<dbReference type="Gene3D" id="1.10.12.10">
    <property type="entry name" value="Lyase 2-enoyl-coa Hydratase, Chain A, domain 2"/>
    <property type="match status" value="1"/>
</dbReference>
<sequence length="232" mass="24790">MHEEVQTALQEAHNNQEIRALLITAKGRGFCAGQDLNDRKSSNTINNPPDLYASLNDYYNPLIRSICNLSKPVVCAVNGVAAGAGANIALACDIVVAAESASFIQSFNKLGLIPDSGGSWMLPRLIGHARAMALTLLGTKVSALDAKEMGMIWQVVPDSELATTAGKLACELAQSATFGLGLSKHALQSSYTNTLDEQLDIERDLQAKASKTYDYSEGVKAFSEKRPAVFKG</sequence>
<comment type="similarity">
    <text evidence="1">Belongs to the enoyl-CoA hydratase/isomerase family.</text>
</comment>
<organism evidence="2 3">
    <name type="scientific">Paraglaciecola chathamensis</name>
    <dbReference type="NCBI Taxonomy" id="368405"/>
    <lineage>
        <taxon>Bacteria</taxon>
        <taxon>Pseudomonadati</taxon>
        <taxon>Pseudomonadota</taxon>
        <taxon>Gammaproteobacteria</taxon>
        <taxon>Alteromonadales</taxon>
        <taxon>Alteromonadaceae</taxon>
        <taxon>Paraglaciecola</taxon>
    </lineage>
</organism>
<dbReference type="InterPro" id="IPR014748">
    <property type="entry name" value="Enoyl-CoA_hydra_C"/>
</dbReference>
<dbReference type="Gene3D" id="3.90.226.10">
    <property type="entry name" value="2-enoyl-CoA Hydratase, Chain A, domain 1"/>
    <property type="match status" value="1"/>
</dbReference>
<dbReference type="InterPro" id="IPR029045">
    <property type="entry name" value="ClpP/crotonase-like_dom_sf"/>
</dbReference>
<dbReference type="AlphaFoldDB" id="A0A8H9ID64"/>
<dbReference type="PANTHER" id="PTHR43459">
    <property type="entry name" value="ENOYL-COA HYDRATASE"/>
    <property type="match status" value="1"/>
</dbReference>
<evidence type="ECO:0000313" key="3">
    <source>
        <dbReference type="Proteomes" id="UP000622604"/>
    </source>
</evidence>
<reference evidence="2" key="2">
    <citation type="submission" date="2020-09" db="EMBL/GenBank/DDBJ databases">
        <authorList>
            <person name="Sun Q."/>
            <person name="Kim S."/>
        </authorList>
    </citation>
    <scope>NUCLEOTIDE SEQUENCE</scope>
    <source>
        <strain evidence="2">KCTC 32337</strain>
    </source>
</reference>
<dbReference type="CDD" id="cd06558">
    <property type="entry name" value="crotonase-like"/>
    <property type="match status" value="1"/>
</dbReference>
<dbReference type="GO" id="GO:0016853">
    <property type="term" value="F:isomerase activity"/>
    <property type="evidence" value="ECO:0007669"/>
    <property type="project" value="UniProtKB-KW"/>
</dbReference>
<dbReference type="EMBL" id="BMZC01000015">
    <property type="protein sequence ID" value="GGZ78704.1"/>
    <property type="molecule type" value="Genomic_DNA"/>
</dbReference>
<evidence type="ECO:0000313" key="2">
    <source>
        <dbReference type="EMBL" id="GGZ78704.1"/>
    </source>
</evidence>
<evidence type="ECO:0000256" key="1">
    <source>
        <dbReference type="ARBA" id="ARBA00005254"/>
    </source>
</evidence>
<accession>A0A8H9ID64</accession>
<dbReference type="Proteomes" id="UP000622604">
    <property type="component" value="Unassembled WGS sequence"/>
</dbReference>
<dbReference type="PANTHER" id="PTHR43459:SF1">
    <property type="entry name" value="EG:BACN32G11.4 PROTEIN"/>
    <property type="match status" value="1"/>
</dbReference>